<gene>
    <name evidence="1" type="ORF">K6K13_21740</name>
</gene>
<evidence type="ECO:0000313" key="2">
    <source>
        <dbReference type="Proteomes" id="UP000825886"/>
    </source>
</evidence>
<dbReference type="Proteomes" id="UP000825886">
    <property type="component" value="Chromosome"/>
</dbReference>
<evidence type="ECO:0000313" key="1">
    <source>
        <dbReference type="EMBL" id="QZN95730.1"/>
    </source>
</evidence>
<reference evidence="1 2" key="1">
    <citation type="submission" date="2021-08" db="EMBL/GenBank/DDBJ databases">
        <title>Culture and genomic analysis of Symbiopectobacterium purcellii sp. nov. gen. nov., isolated from the leafhopper Empoasca decipiens.</title>
        <authorList>
            <person name="Nadal-Jimenez P."/>
            <person name="Siozios S."/>
            <person name="Halliday N."/>
            <person name="Camara M."/>
            <person name="Hurst G.D.D."/>
        </authorList>
    </citation>
    <scope>NUCLEOTIDE SEQUENCE [LARGE SCALE GENOMIC DNA]</scope>
    <source>
        <strain evidence="1 2">SyEd1</strain>
    </source>
</reference>
<sequence length="146" mass="16451">MRVLIFLMIGFTLSGCAIKFGDVKKGGAIEYFETHYTTKMRGSMPGGAVLLTMDTYLSPMVVQYCSLRQGEIVSVWCVDKNKYPLFKVKYSGPSDVPLMVNGKITMFSPYPLLEIIERNNTISDQAWLDSAKTRWGFSPDTLTEVR</sequence>
<keyword evidence="2" id="KW-1185">Reference proteome</keyword>
<proteinExistence type="predicted"/>
<name>A0ABX9APM7_9ENTR</name>
<accession>A0ABX9APM7</accession>
<protein>
    <submittedName>
        <fullName evidence="1">Uncharacterized protein</fullName>
    </submittedName>
</protein>
<dbReference type="EMBL" id="CP081864">
    <property type="protein sequence ID" value="QZN95730.1"/>
    <property type="molecule type" value="Genomic_DNA"/>
</dbReference>
<dbReference type="RefSeq" id="WP_222158806.1">
    <property type="nucleotide sequence ID" value="NZ_CP081864.1"/>
</dbReference>
<organism evidence="1 2">
    <name type="scientific">Symbiopectobacterium purcellii</name>
    <dbReference type="NCBI Taxonomy" id="2871826"/>
    <lineage>
        <taxon>Bacteria</taxon>
        <taxon>Pseudomonadati</taxon>
        <taxon>Pseudomonadota</taxon>
        <taxon>Gammaproteobacteria</taxon>
        <taxon>Enterobacterales</taxon>
        <taxon>Enterobacteriaceae</taxon>
    </lineage>
</organism>
<dbReference type="PROSITE" id="PS51257">
    <property type="entry name" value="PROKAR_LIPOPROTEIN"/>
    <property type="match status" value="1"/>
</dbReference>